<keyword evidence="2" id="KW-1133">Transmembrane helix</keyword>
<comment type="caution">
    <text evidence="3">The sequence shown here is derived from an EMBL/GenBank/DDBJ whole genome shotgun (WGS) entry which is preliminary data.</text>
</comment>
<dbReference type="AlphaFoldDB" id="A0A2V1GYX7"/>
<dbReference type="Proteomes" id="UP000244906">
    <property type="component" value="Unassembled WGS sequence"/>
</dbReference>
<dbReference type="Pfam" id="PF01944">
    <property type="entry name" value="SpoIIM"/>
    <property type="match status" value="1"/>
</dbReference>
<feature type="transmembrane region" description="Helical" evidence="2">
    <location>
        <begin position="271"/>
        <end position="291"/>
    </location>
</feature>
<keyword evidence="4" id="KW-1185">Reference proteome</keyword>
<sequence length="367" mass="41387">MIKQRDFEKQHQAEWQSLEQCLAVKGKRSGHSHQHAGFPDLYRCVCQQYALAKERNYSRSLVNRLHRMVELGHQQLYESRPRMRWQLLQFIGRDFAVALWDERRLIAVSAILFMGSLLLTMLACRYYPDLIFSILPPQQVAEFQQMYDSNGSGSLGKLRDADTDLMMFGYYVWNNVGIAFKTFASGFFLGIGSIFILLTNGLSIGAVAGFLWQSGQGEVFFSFVSGHSSWELGAIMICGAAGLRLGLAIVLPGRMSRVQSLQHHSQSLSRLVFGSALLLVIAALIEAFWSSQRGWPFEFRMVIGALGWLFLAWYMLIHGRKHSTKLSISKVSQVNIPLSKMPPDDMSGSNSGKRSETNKNSEQHYAG</sequence>
<feature type="transmembrane region" description="Helical" evidence="2">
    <location>
        <begin position="232"/>
        <end position="251"/>
    </location>
</feature>
<dbReference type="PANTHER" id="PTHR35337:SF1">
    <property type="entry name" value="SLR1478 PROTEIN"/>
    <property type="match status" value="1"/>
</dbReference>
<reference evidence="3 4" key="1">
    <citation type="submission" date="2018-04" db="EMBL/GenBank/DDBJ databases">
        <title>Thalassorhabdus spongiae gen. nov., sp. nov., isolated from a marine sponge in South-West Iceland.</title>
        <authorList>
            <person name="Knobloch S."/>
            <person name="Daussin A."/>
            <person name="Johannsson R."/>
            <person name="Marteinsson V.T."/>
        </authorList>
    </citation>
    <scope>NUCLEOTIDE SEQUENCE [LARGE SCALE GENOMIC DNA]</scope>
    <source>
        <strain evidence="3 4">Hp12</strain>
    </source>
</reference>
<protein>
    <recommendedName>
        <fullName evidence="5">Stage II sporulation protein M</fullName>
    </recommendedName>
</protein>
<feature type="compositionally biased region" description="Basic and acidic residues" evidence="1">
    <location>
        <begin position="353"/>
        <end position="367"/>
    </location>
</feature>
<feature type="region of interest" description="Disordered" evidence="1">
    <location>
        <begin position="337"/>
        <end position="367"/>
    </location>
</feature>
<keyword evidence="2" id="KW-0472">Membrane</keyword>
<dbReference type="PANTHER" id="PTHR35337">
    <property type="entry name" value="SLR1478 PROTEIN"/>
    <property type="match status" value="1"/>
</dbReference>
<keyword evidence="2" id="KW-0812">Transmembrane</keyword>
<evidence type="ECO:0008006" key="5">
    <source>
        <dbReference type="Google" id="ProtNLM"/>
    </source>
</evidence>
<accession>A0A2V1GYX7</accession>
<evidence type="ECO:0000256" key="2">
    <source>
        <dbReference type="SAM" id="Phobius"/>
    </source>
</evidence>
<gene>
    <name evidence="3" type="ORF">DC094_13260</name>
</gene>
<evidence type="ECO:0000313" key="4">
    <source>
        <dbReference type="Proteomes" id="UP000244906"/>
    </source>
</evidence>
<dbReference type="OrthoDB" id="9792847at2"/>
<name>A0A2V1GYX7_9GAMM</name>
<dbReference type="RefSeq" id="WP_116687584.1">
    <property type="nucleotide sequence ID" value="NZ_CAWNYD010000005.1"/>
</dbReference>
<feature type="transmembrane region" description="Helical" evidence="2">
    <location>
        <begin position="106"/>
        <end position="127"/>
    </location>
</feature>
<feature type="transmembrane region" description="Helical" evidence="2">
    <location>
        <begin position="297"/>
        <end position="317"/>
    </location>
</feature>
<dbReference type="InterPro" id="IPR002798">
    <property type="entry name" value="SpoIIM-like"/>
</dbReference>
<dbReference type="EMBL" id="QDDL01000005">
    <property type="protein sequence ID" value="PVZ68256.1"/>
    <property type="molecule type" value="Genomic_DNA"/>
</dbReference>
<feature type="transmembrane region" description="Helical" evidence="2">
    <location>
        <begin position="187"/>
        <end position="212"/>
    </location>
</feature>
<proteinExistence type="predicted"/>
<evidence type="ECO:0000256" key="1">
    <source>
        <dbReference type="SAM" id="MobiDB-lite"/>
    </source>
</evidence>
<evidence type="ECO:0000313" key="3">
    <source>
        <dbReference type="EMBL" id="PVZ68256.1"/>
    </source>
</evidence>
<organism evidence="3 4">
    <name type="scientific">Pelagibaculum spongiae</name>
    <dbReference type="NCBI Taxonomy" id="2080658"/>
    <lineage>
        <taxon>Bacteria</taxon>
        <taxon>Pseudomonadati</taxon>
        <taxon>Pseudomonadota</taxon>
        <taxon>Gammaproteobacteria</taxon>
        <taxon>Oceanospirillales</taxon>
        <taxon>Pelagibaculum</taxon>
    </lineage>
</organism>